<keyword evidence="2" id="KW-0285">Flavoprotein</keyword>
<dbReference type="InterPro" id="IPR003953">
    <property type="entry name" value="FAD-dep_OxRdtase_2_FAD-bd"/>
</dbReference>
<evidence type="ECO:0000259" key="5">
    <source>
        <dbReference type="Pfam" id="PF00890"/>
    </source>
</evidence>
<evidence type="ECO:0000256" key="1">
    <source>
        <dbReference type="ARBA" id="ARBA00001974"/>
    </source>
</evidence>
<dbReference type="PANTHER" id="PTHR43400">
    <property type="entry name" value="FUMARATE REDUCTASE"/>
    <property type="match status" value="1"/>
</dbReference>
<comment type="cofactor">
    <cofactor evidence="1">
        <name>FAD</name>
        <dbReference type="ChEBI" id="CHEBI:57692"/>
    </cofactor>
</comment>
<evidence type="ECO:0000313" key="7">
    <source>
        <dbReference type="Proteomes" id="UP000254651"/>
    </source>
</evidence>
<gene>
    <name evidence="6" type="primary">kstD_2</name>
    <name evidence="6" type="ORF">NCTC10295_00755</name>
</gene>
<keyword evidence="7" id="KW-1185">Reference proteome</keyword>
<reference evidence="6 7" key="1">
    <citation type="submission" date="2018-06" db="EMBL/GenBank/DDBJ databases">
        <authorList>
            <consortium name="Pathogen Informatics"/>
            <person name="Doyle S."/>
        </authorList>
    </citation>
    <scope>NUCLEOTIDE SEQUENCE [LARGE SCALE GENOMIC DNA]</scope>
    <source>
        <strain evidence="6 7">NCTC10295</strain>
    </source>
</reference>
<evidence type="ECO:0000256" key="3">
    <source>
        <dbReference type="ARBA" id="ARBA00022827"/>
    </source>
</evidence>
<dbReference type="Pfam" id="PF00890">
    <property type="entry name" value="FAD_binding_2"/>
    <property type="match status" value="1"/>
</dbReference>
<dbReference type="AlphaFoldDB" id="A0A378UHM8"/>
<dbReference type="GO" id="GO:0047571">
    <property type="term" value="F:3-oxosteroid 1-dehydrogenase activity"/>
    <property type="evidence" value="ECO:0007669"/>
    <property type="project" value="UniProtKB-EC"/>
</dbReference>
<keyword evidence="4 6" id="KW-0560">Oxidoreductase</keyword>
<organism evidence="6 7">
    <name type="scientific">Bergeriella denitrificans</name>
    <name type="common">Neisseria denitrificans</name>
    <dbReference type="NCBI Taxonomy" id="494"/>
    <lineage>
        <taxon>Bacteria</taxon>
        <taxon>Pseudomonadati</taxon>
        <taxon>Pseudomonadota</taxon>
        <taxon>Betaproteobacteria</taxon>
        <taxon>Neisseriales</taxon>
        <taxon>Neisseriaceae</taxon>
        <taxon>Bergeriella</taxon>
    </lineage>
</organism>
<protein>
    <submittedName>
        <fullName evidence="6">3-oxosteroid 1-dehydrogenase</fullName>
        <ecNumber evidence="6">1.3.99.4</ecNumber>
    </submittedName>
</protein>
<proteinExistence type="predicted"/>
<dbReference type="PANTHER" id="PTHR43400:SF10">
    <property type="entry name" value="3-OXOSTEROID 1-DEHYDROGENASE"/>
    <property type="match status" value="1"/>
</dbReference>
<evidence type="ECO:0000256" key="4">
    <source>
        <dbReference type="ARBA" id="ARBA00023002"/>
    </source>
</evidence>
<name>A0A378UHM8_BERDE</name>
<dbReference type="Gene3D" id="3.90.700.10">
    <property type="entry name" value="Succinate dehydrogenase/fumarate reductase flavoprotein, catalytic domain"/>
    <property type="match status" value="1"/>
</dbReference>
<dbReference type="Gene3D" id="3.50.50.60">
    <property type="entry name" value="FAD/NAD(P)-binding domain"/>
    <property type="match status" value="2"/>
</dbReference>
<dbReference type="SUPFAM" id="SSF51905">
    <property type="entry name" value="FAD/NAD(P)-binding domain"/>
    <property type="match status" value="1"/>
</dbReference>
<dbReference type="EC" id="1.3.99.4" evidence="6"/>
<dbReference type="InterPro" id="IPR050315">
    <property type="entry name" value="FAD-oxidoreductase_2"/>
</dbReference>
<dbReference type="RefSeq" id="WP_066080509.1">
    <property type="nucleotide sequence ID" value="NZ_CP181246.1"/>
</dbReference>
<dbReference type="Proteomes" id="UP000254651">
    <property type="component" value="Unassembled WGS sequence"/>
</dbReference>
<evidence type="ECO:0000313" key="6">
    <source>
        <dbReference type="EMBL" id="STZ76001.1"/>
    </source>
</evidence>
<keyword evidence="3" id="KW-0274">FAD</keyword>
<dbReference type="EMBL" id="UGQS01000001">
    <property type="protein sequence ID" value="STZ76001.1"/>
    <property type="molecule type" value="Genomic_DNA"/>
</dbReference>
<feature type="domain" description="FAD-dependent oxidoreductase 2 FAD-binding" evidence="5">
    <location>
        <begin position="8"/>
        <end position="543"/>
    </location>
</feature>
<dbReference type="InterPro" id="IPR036188">
    <property type="entry name" value="FAD/NAD-bd_sf"/>
</dbReference>
<sequence>MNTTQQVDLLIIGGGAAGMTAALTAKLEGLNVLLCEKEPYVGGITATSGGTTWVPGTHLSVKAGVPDTVEAAREFLSHVCQGKNGEALREAFLASGPEMIRELDEKTEVKFVAAQAHPDYIGPLPGEAYGGRALAPAAFDGKLLGEDFDRVRPPRREFMGLGGMMVNRNELGALLNPFQSADNFKTTLNVVLPYFKDRLKYKRGTRLVMGNALVGRLYYSLKNAGVPVWFDSPLKELIVENGKVGGAVILQNGREVRVSAAKGVVLATGGAGWSKSLRERFFPQGTPDSFAPKSNSGDGIAAGEALGAALENTDSPALWFPTSFKQERDGYQAMWPHIILDRAKPGLLAVASDGKRFVNESDSYHDFSTAQLQYHRHTPALPAYLIVDEAFIRRYGLGFIMPGGKSLGSHLARNYLTRADNLDELARRIQVPADTLKATVQRYNEQAVRGEDSDFGRGTSAMNRFNGDAAVQPNPCLRPLAQHGPYFALAVRPADLAGSVGLSCNEYGQVLKGDGSAIEGLFACGNDLASIFRGTYPGPGTTIGPGMVFGWRIAKFAAGKLQG</sequence>
<dbReference type="InterPro" id="IPR027477">
    <property type="entry name" value="Succ_DH/fumarate_Rdtase_cat_sf"/>
</dbReference>
<evidence type="ECO:0000256" key="2">
    <source>
        <dbReference type="ARBA" id="ARBA00022630"/>
    </source>
</evidence>
<dbReference type="SUPFAM" id="SSF56425">
    <property type="entry name" value="Succinate dehydrogenase/fumarate reductase flavoprotein, catalytic domain"/>
    <property type="match status" value="1"/>
</dbReference>
<dbReference type="GO" id="GO:0008202">
    <property type="term" value="P:steroid metabolic process"/>
    <property type="evidence" value="ECO:0007669"/>
    <property type="project" value="UniProtKB-ARBA"/>
</dbReference>
<accession>A0A378UHM8</accession>